<dbReference type="OrthoDB" id="8535430at2"/>
<dbReference type="InterPro" id="IPR050109">
    <property type="entry name" value="HTH-type_TetR-like_transc_reg"/>
</dbReference>
<dbReference type="Proteomes" id="UP000029444">
    <property type="component" value="Unassembled WGS sequence"/>
</dbReference>
<dbReference type="PANTHER" id="PTHR30055">
    <property type="entry name" value="HTH-TYPE TRANSCRIPTIONAL REGULATOR RUTR"/>
    <property type="match status" value="1"/>
</dbReference>
<evidence type="ECO:0000256" key="3">
    <source>
        <dbReference type="ARBA" id="ARBA00023163"/>
    </source>
</evidence>
<dbReference type="Pfam" id="PF14246">
    <property type="entry name" value="TetR_C_7"/>
    <property type="match status" value="1"/>
</dbReference>
<dbReference type="Pfam" id="PF00440">
    <property type="entry name" value="TetR_N"/>
    <property type="match status" value="1"/>
</dbReference>
<dbReference type="SUPFAM" id="SSF46689">
    <property type="entry name" value="Homeodomain-like"/>
    <property type="match status" value="1"/>
</dbReference>
<dbReference type="PROSITE" id="PS50977">
    <property type="entry name" value="HTH_TETR_2"/>
    <property type="match status" value="1"/>
</dbReference>
<protein>
    <submittedName>
        <fullName evidence="6">TetR family transcriptional regulator</fullName>
    </submittedName>
</protein>
<sequence length="211" mass="23141">MSANVSTANRGRPKDPAKRTAILDAAKQLFLSCGFSGTSMDAVAKKAGVSKLTVYGHFSDKETLFSSAVEAKCHNTLPEPIFALDPEQPIRATLTRIGLAFSGLINSEEVIALERLMCTMATQDPEMSRLFFEAGPQRTLTAMENLIRNANQAGLLDVPDPKRGSENFFALLQGCEHMRTMIGYRDPMTSAESQPHVEQAVEMFLRAYATH</sequence>
<comment type="caution">
    <text evidence="6">The sequence shown here is derived from an EMBL/GenBank/DDBJ whole genome shotgun (WGS) entry which is preliminary data.</text>
</comment>
<organism evidence="6 7">
    <name type="scientific">Alcanivorax nanhaiticus</name>
    <dbReference type="NCBI Taxonomy" id="1177154"/>
    <lineage>
        <taxon>Bacteria</taxon>
        <taxon>Pseudomonadati</taxon>
        <taxon>Pseudomonadota</taxon>
        <taxon>Gammaproteobacteria</taxon>
        <taxon>Oceanospirillales</taxon>
        <taxon>Alcanivoracaceae</taxon>
        <taxon>Alcanivorax</taxon>
    </lineage>
</organism>
<dbReference type="eggNOG" id="COG1309">
    <property type="taxonomic scope" value="Bacteria"/>
</dbReference>
<dbReference type="AlphaFoldDB" id="A0A095UQB7"/>
<keyword evidence="1" id="KW-0805">Transcription regulation</keyword>
<dbReference type="GO" id="GO:0003700">
    <property type="term" value="F:DNA-binding transcription factor activity"/>
    <property type="evidence" value="ECO:0007669"/>
    <property type="project" value="TreeGrafter"/>
</dbReference>
<dbReference type="PRINTS" id="PR00455">
    <property type="entry name" value="HTHTETR"/>
</dbReference>
<dbReference type="EMBL" id="ARXV01000007">
    <property type="protein sequence ID" value="KGD64735.1"/>
    <property type="molecule type" value="Genomic_DNA"/>
</dbReference>
<dbReference type="Gene3D" id="1.10.357.10">
    <property type="entry name" value="Tetracycline Repressor, domain 2"/>
    <property type="match status" value="1"/>
</dbReference>
<evidence type="ECO:0000256" key="1">
    <source>
        <dbReference type="ARBA" id="ARBA00023015"/>
    </source>
</evidence>
<keyword evidence="7" id="KW-1185">Reference proteome</keyword>
<evidence type="ECO:0000313" key="7">
    <source>
        <dbReference type="Proteomes" id="UP000029444"/>
    </source>
</evidence>
<dbReference type="PANTHER" id="PTHR30055:SF146">
    <property type="entry name" value="HTH-TYPE TRANSCRIPTIONAL DUAL REGULATOR CECR"/>
    <property type="match status" value="1"/>
</dbReference>
<reference evidence="6 7" key="1">
    <citation type="submission" date="2012-09" db="EMBL/GenBank/DDBJ databases">
        <title>Genome Sequence of alkane-degrading Bacterium Alcanivorax sp. 19-m-6.</title>
        <authorList>
            <person name="Lai Q."/>
            <person name="Shao Z."/>
        </authorList>
    </citation>
    <scope>NUCLEOTIDE SEQUENCE [LARGE SCALE GENOMIC DNA]</scope>
    <source>
        <strain evidence="6 7">19-m-6</strain>
    </source>
</reference>
<dbReference type="InterPro" id="IPR001647">
    <property type="entry name" value="HTH_TetR"/>
</dbReference>
<dbReference type="InterPro" id="IPR039536">
    <property type="entry name" value="TetR_C_Proteobacteria"/>
</dbReference>
<dbReference type="STRING" id="1177154.Y5S_02101"/>
<dbReference type="PATRIC" id="fig|1177154.3.peg.2138"/>
<feature type="domain" description="HTH tetR-type" evidence="5">
    <location>
        <begin position="16"/>
        <end position="76"/>
    </location>
</feature>
<name>A0A095UQB7_9GAMM</name>
<evidence type="ECO:0000256" key="2">
    <source>
        <dbReference type="ARBA" id="ARBA00023125"/>
    </source>
</evidence>
<keyword evidence="2 4" id="KW-0238">DNA-binding</keyword>
<accession>A0A095UQB7</accession>
<proteinExistence type="predicted"/>
<keyword evidence="3" id="KW-0804">Transcription</keyword>
<evidence type="ECO:0000313" key="6">
    <source>
        <dbReference type="EMBL" id="KGD64735.1"/>
    </source>
</evidence>
<feature type="DNA-binding region" description="H-T-H motif" evidence="4">
    <location>
        <begin position="39"/>
        <end position="58"/>
    </location>
</feature>
<dbReference type="Gene3D" id="1.10.10.60">
    <property type="entry name" value="Homeodomain-like"/>
    <property type="match status" value="1"/>
</dbReference>
<evidence type="ECO:0000259" key="5">
    <source>
        <dbReference type="PROSITE" id="PS50977"/>
    </source>
</evidence>
<dbReference type="GO" id="GO:0000976">
    <property type="term" value="F:transcription cis-regulatory region binding"/>
    <property type="evidence" value="ECO:0007669"/>
    <property type="project" value="TreeGrafter"/>
</dbReference>
<dbReference type="FunFam" id="1.10.10.60:FF:000141">
    <property type="entry name" value="TetR family transcriptional regulator"/>
    <property type="match status" value="1"/>
</dbReference>
<dbReference type="InterPro" id="IPR009057">
    <property type="entry name" value="Homeodomain-like_sf"/>
</dbReference>
<dbReference type="RefSeq" id="WP_035232862.1">
    <property type="nucleotide sequence ID" value="NZ_ARXV01000007.1"/>
</dbReference>
<evidence type="ECO:0000256" key="4">
    <source>
        <dbReference type="PROSITE-ProRule" id="PRU00335"/>
    </source>
</evidence>
<gene>
    <name evidence="6" type="ORF">Y5S_02101</name>
</gene>